<evidence type="ECO:0000313" key="1">
    <source>
        <dbReference type="EMBL" id="KRK48139.1"/>
    </source>
</evidence>
<dbReference type="EMBL" id="AZCX01000004">
    <property type="protein sequence ID" value="KRK48139.1"/>
    <property type="molecule type" value="Genomic_DNA"/>
</dbReference>
<accession>A0A0R1HP77</accession>
<dbReference type="PATRIC" id="fig|1302272.5.peg.1899"/>
<dbReference type="STRING" id="1302272.FC96_GL001871"/>
<dbReference type="InterPro" id="IPR036388">
    <property type="entry name" value="WH-like_DNA-bd_sf"/>
</dbReference>
<dbReference type="OrthoDB" id="1258529at2"/>
<comment type="caution">
    <text evidence="1">The sequence shown here is derived from an EMBL/GenBank/DDBJ whole genome shotgun (WGS) entry which is preliminary data.</text>
</comment>
<reference evidence="1 2" key="1">
    <citation type="journal article" date="2015" name="Genome Announc.">
        <title>Expanding the biotechnology potential of lactobacilli through comparative genomics of 213 strains and associated genera.</title>
        <authorList>
            <person name="Sun Z."/>
            <person name="Harris H.M."/>
            <person name="McCann A."/>
            <person name="Guo C."/>
            <person name="Argimon S."/>
            <person name="Zhang W."/>
            <person name="Yang X."/>
            <person name="Jeffery I.B."/>
            <person name="Cooney J.C."/>
            <person name="Kagawa T.F."/>
            <person name="Liu W."/>
            <person name="Song Y."/>
            <person name="Salvetti E."/>
            <person name="Wrobel A."/>
            <person name="Rasinkangas P."/>
            <person name="Parkhill J."/>
            <person name="Rea M.C."/>
            <person name="O'Sullivan O."/>
            <person name="Ritari J."/>
            <person name="Douillard F.P."/>
            <person name="Paul Ross R."/>
            <person name="Yang R."/>
            <person name="Briner A.E."/>
            <person name="Felis G.E."/>
            <person name="de Vos W.M."/>
            <person name="Barrangou R."/>
            <person name="Klaenhammer T.R."/>
            <person name="Caufield P.W."/>
            <person name="Cui Y."/>
            <person name="Zhang H."/>
            <person name="O'Toole P.W."/>
        </authorList>
    </citation>
    <scope>NUCLEOTIDE SEQUENCE [LARGE SCALE GENOMIC DNA]</scope>
    <source>
        <strain evidence="1 2">JCM 15530</strain>
    </source>
</reference>
<organism evidence="1 2">
    <name type="scientific">Secundilactobacillus kimchicus JCM 15530</name>
    <dbReference type="NCBI Taxonomy" id="1302272"/>
    <lineage>
        <taxon>Bacteria</taxon>
        <taxon>Bacillati</taxon>
        <taxon>Bacillota</taxon>
        <taxon>Bacilli</taxon>
        <taxon>Lactobacillales</taxon>
        <taxon>Lactobacillaceae</taxon>
        <taxon>Secundilactobacillus</taxon>
    </lineage>
</organism>
<dbReference type="RefSeq" id="WP_056942485.1">
    <property type="nucleotide sequence ID" value="NZ_AZCX01000004.1"/>
</dbReference>
<sequence>MADTTGSISGYGYILKQVFEAELSRSARLLFCLLTVFADSDTWQAYPNNRLITGYLRMNIKTFRRARTELANLGYLQFEHQGSTTLYTLTLNQAKIGQKGAHNGYGYFPKLIMLNNHLSNNSKLIYAFLASHAGTKGIAWPSVGKMVSQLKMSPKTFYNAQRELKQADFIKIDRRYDGRVNQTNVYTLIANQKVVGNVVELDPWFKTNRSLLAPAYYELAYQTPLTVQQKKQLQPFIREHGDQWVNMATFYARKYGFQYAYIYEVVKDWQRMQLQTPDDVVDWMSRYSVDQQGDDHGIPEDRFKDYLLSFFADKV</sequence>
<dbReference type="Proteomes" id="UP000050911">
    <property type="component" value="Unassembled WGS sequence"/>
</dbReference>
<dbReference type="Gene3D" id="1.10.10.10">
    <property type="entry name" value="Winged helix-like DNA-binding domain superfamily/Winged helix DNA-binding domain"/>
    <property type="match status" value="1"/>
</dbReference>
<name>A0A0R1HP77_9LACO</name>
<evidence type="ECO:0000313" key="2">
    <source>
        <dbReference type="Proteomes" id="UP000050911"/>
    </source>
</evidence>
<protein>
    <submittedName>
        <fullName evidence="1">Uncharacterized protein</fullName>
    </submittedName>
</protein>
<dbReference type="Pfam" id="PF13730">
    <property type="entry name" value="HTH_36"/>
    <property type="match status" value="2"/>
</dbReference>
<keyword evidence="2" id="KW-1185">Reference proteome</keyword>
<dbReference type="AlphaFoldDB" id="A0A0R1HP77"/>
<gene>
    <name evidence="1" type="ORF">FC96_GL001871</name>
</gene>
<proteinExistence type="predicted"/>